<keyword evidence="11" id="KW-1185">Reference proteome</keyword>
<dbReference type="OrthoDB" id="187171at2759"/>
<feature type="binding site" evidence="8">
    <location>
        <position position="220"/>
    </location>
    <ligand>
        <name>Zn(2+)</name>
        <dbReference type="ChEBI" id="CHEBI:29105"/>
        <note>catalytic</note>
    </ligand>
</feature>
<dbReference type="InterPro" id="IPR008901">
    <property type="entry name" value="ACER"/>
</dbReference>
<keyword evidence="5 9" id="KW-1133">Transmembrane helix</keyword>
<comment type="caution">
    <text evidence="10">The sequence shown here is derived from an EMBL/GenBank/DDBJ whole genome shotgun (WGS) entry which is preliminary data.</text>
</comment>
<reference evidence="10 11" key="1">
    <citation type="journal article" date="2018" name="Gigascience">
        <title>Genomes of trombidid mites reveal novel predicted allergens and laterally-transferred genes associated with secondary metabolism.</title>
        <authorList>
            <person name="Dong X."/>
            <person name="Chaisiri K."/>
            <person name="Xia D."/>
            <person name="Armstrong S.D."/>
            <person name="Fang Y."/>
            <person name="Donnelly M.J."/>
            <person name="Kadowaki T."/>
            <person name="McGarry J.W."/>
            <person name="Darby A.C."/>
            <person name="Makepeace B.L."/>
        </authorList>
    </citation>
    <scope>NUCLEOTIDE SEQUENCE [LARGE SCALE GENOMIC DNA]</scope>
    <source>
        <strain evidence="10">UoL-UT</strain>
    </source>
</reference>
<evidence type="ECO:0000313" key="10">
    <source>
        <dbReference type="EMBL" id="RWS24081.1"/>
    </source>
</evidence>
<feature type="transmembrane region" description="Helical" evidence="9">
    <location>
        <begin position="98"/>
        <end position="115"/>
    </location>
</feature>
<evidence type="ECO:0000256" key="2">
    <source>
        <dbReference type="ARBA" id="ARBA00009780"/>
    </source>
</evidence>
<proteinExistence type="inferred from homology"/>
<dbReference type="GO" id="GO:0016811">
    <property type="term" value="F:hydrolase activity, acting on carbon-nitrogen (but not peptide) bonds, in linear amides"/>
    <property type="evidence" value="ECO:0007669"/>
    <property type="project" value="InterPro"/>
</dbReference>
<evidence type="ECO:0000256" key="6">
    <source>
        <dbReference type="ARBA" id="ARBA00023136"/>
    </source>
</evidence>
<dbReference type="VEuPathDB" id="VectorBase:LDEU007959"/>
<evidence type="ECO:0000256" key="5">
    <source>
        <dbReference type="ARBA" id="ARBA00022989"/>
    </source>
</evidence>
<gene>
    <name evidence="10" type="ORF">B4U80_01135</name>
</gene>
<dbReference type="AlphaFoldDB" id="A0A443S989"/>
<feature type="binding site" evidence="8">
    <location>
        <position position="224"/>
    </location>
    <ligand>
        <name>Zn(2+)</name>
        <dbReference type="ChEBI" id="CHEBI:29105"/>
        <note>catalytic</note>
    </ligand>
</feature>
<keyword evidence="3 9" id="KW-0812">Transmembrane</keyword>
<feature type="binding site" evidence="7">
    <location>
        <position position="28"/>
    </location>
    <ligand>
        <name>Ca(2+)</name>
        <dbReference type="ChEBI" id="CHEBI:29108"/>
    </ligand>
</feature>
<feature type="binding site" evidence="7">
    <location>
        <position position="24"/>
    </location>
    <ligand>
        <name>Ca(2+)</name>
        <dbReference type="ChEBI" id="CHEBI:29108"/>
    </ligand>
</feature>
<name>A0A443S989_9ACAR</name>
<feature type="transmembrane region" description="Helical" evidence="9">
    <location>
        <begin position="68"/>
        <end position="92"/>
    </location>
</feature>
<feature type="transmembrane region" description="Helical" evidence="9">
    <location>
        <begin position="147"/>
        <end position="165"/>
    </location>
</feature>
<feature type="binding site" evidence="8">
    <location>
        <position position="85"/>
    </location>
    <ligand>
        <name>Zn(2+)</name>
        <dbReference type="ChEBI" id="CHEBI:29105"/>
        <note>catalytic</note>
    </ligand>
</feature>
<keyword evidence="7" id="KW-0106">Calcium</keyword>
<dbReference type="GO" id="GO:0071602">
    <property type="term" value="P:phytosphingosine biosynthetic process"/>
    <property type="evidence" value="ECO:0007669"/>
    <property type="project" value="TreeGrafter"/>
</dbReference>
<comment type="similarity">
    <text evidence="2 9">Belongs to the alkaline ceramidase family.</text>
</comment>
<evidence type="ECO:0000256" key="3">
    <source>
        <dbReference type="ARBA" id="ARBA00022692"/>
    </source>
</evidence>
<dbReference type="PANTHER" id="PTHR46187:SF3">
    <property type="entry name" value="ALKALINE CERAMIDASE 3"/>
    <property type="match status" value="1"/>
</dbReference>
<evidence type="ECO:0000256" key="9">
    <source>
        <dbReference type="RuleBase" id="RU364079"/>
    </source>
</evidence>
<comment type="function">
    <text evidence="9">Hydrolyzes the sphingolipid ceramide into sphingosine and free fatty acid.</text>
</comment>
<evidence type="ECO:0000256" key="7">
    <source>
        <dbReference type="PIRSR" id="PIRSR608901-1"/>
    </source>
</evidence>
<keyword evidence="6 9" id="KW-0472">Membrane</keyword>
<evidence type="ECO:0000256" key="8">
    <source>
        <dbReference type="PIRSR" id="PIRSR608901-2"/>
    </source>
</evidence>
<evidence type="ECO:0000313" key="11">
    <source>
        <dbReference type="Proteomes" id="UP000288716"/>
    </source>
</evidence>
<dbReference type="STRING" id="299467.A0A443S989"/>
<dbReference type="GO" id="GO:0046872">
    <property type="term" value="F:metal ion binding"/>
    <property type="evidence" value="ECO:0007669"/>
    <property type="project" value="UniProtKB-KW"/>
</dbReference>
<feature type="transmembrane region" description="Helical" evidence="9">
    <location>
        <begin position="122"/>
        <end position="141"/>
    </location>
</feature>
<protein>
    <recommendedName>
        <fullName evidence="9">Alkaline ceramidase</fullName>
        <ecNumber evidence="9">3.5.1.-</ecNumber>
    </recommendedName>
</protein>
<keyword evidence="7" id="KW-0479">Metal-binding</keyword>
<accession>A0A443S989</accession>
<feature type="binding site" evidence="7">
    <location>
        <position position="23"/>
    </location>
    <ligand>
        <name>Ca(2+)</name>
        <dbReference type="ChEBI" id="CHEBI:29108"/>
    </ligand>
</feature>
<feature type="binding site" evidence="7">
    <location>
        <position position="26"/>
    </location>
    <ligand>
        <name>Ca(2+)</name>
        <dbReference type="ChEBI" id="CHEBI:29108"/>
    </ligand>
</feature>
<keyword evidence="4 9" id="KW-0378">Hydrolase</keyword>
<feature type="transmembrane region" description="Helical" evidence="9">
    <location>
        <begin position="177"/>
        <end position="198"/>
    </location>
</feature>
<feature type="transmembrane region" description="Helical" evidence="9">
    <location>
        <begin position="218"/>
        <end position="239"/>
    </location>
</feature>
<feature type="binding site" evidence="7">
    <location>
        <position position="37"/>
    </location>
    <ligand>
        <name>Ca(2+)</name>
        <dbReference type="ChEBI" id="CHEBI:29108"/>
    </ligand>
</feature>
<dbReference type="EMBL" id="NCKV01005415">
    <property type="protein sequence ID" value="RWS24081.1"/>
    <property type="molecule type" value="Genomic_DNA"/>
</dbReference>
<dbReference type="PANTHER" id="PTHR46187">
    <property type="entry name" value="ALKALINE CERAMIDASE 3"/>
    <property type="match status" value="1"/>
</dbReference>
<comment type="subcellular location">
    <subcellularLocation>
        <location evidence="1">Membrane</location>
        <topology evidence="1">Multi-pass membrane protein</topology>
    </subcellularLocation>
</comment>
<dbReference type="GO" id="GO:0005789">
    <property type="term" value="C:endoplasmic reticulum membrane"/>
    <property type="evidence" value="ECO:0007669"/>
    <property type="project" value="TreeGrafter"/>
</dbReference>
<feature type="transmembrane region" description="Helical" evidence="9">
    <location>
        <begin position="38"/>
        <end position="56"/>
    </location>
</feature>
<comment type="cofactor">
    <cofactor evidence="8">
        <name>Zn(2+)</name>
        <dbReference type="ChEBI" id="CHEBI:29105"/>
    </cofactor>
</comment>
<keyword evidence="9" id="KW-0443">Lipid metabolism</keyword>
<keyword evidence="8" id="KW-0862">Zinc</keyword>
<dbReference type="Proteomes" id="UP000288716">
    <property type="component" value="Unassembled WGS sequence"/>
</dbReference>
<sequence>MAAVSSLINETFGFWGTITATIDWCESNYDISYFVAEFWNTLSNIAIIAPAILGAIRCWQCNIEKRIILAFVLLSFVGLGSWCFHMTLLYEMQLLDEIPMVAVSMVSISSLLSSLQVSCKNSLLVEVLLTLTLVAFTLIYVLVKTPILFQLSYAAMVFGIIYVDLLILKRHPSNKKLLTLGLSLYGCGVVFWLCDNIFCDNLRELRQLLPSFIAPLTQFHSLWHIFAGFGAYIQVLLCLRSHVLSKYKLADVSLKYGFVEIKQLKSYQNGH</sequence>
<dbReference type="Pfam" id="PF05875">
    <property type="entry name" value="Ceramidase"/>
    <property type="match status" value="1"/>
</dbReference>
<dbReference type="EC" id="3.5.1.-" evidence="9"/>
<dbReference type="GO" id="GO:0006672">
    <property type="term" value="P:ceramide metabolic process"/>
    <property type="evidence" value="ECO:0007669"/>
    <property type="project" value="InterPro"/>
</dbReference>
<evidence type="ECO:0000256" key="4">
    <source>
        <dbReference type="ARBA" id="ARBA00022801"/>
    </source>
</evidence>
<organism evidence="10 11">
    <name type="scientific">Leptotrombidium deliense</name>
    <dbReference type="NCBI Taxonomy" id="299467"/>
    <lineage>
        <taxon>Eukaryota</taxon>
        <taxon>Metazoa</taxon>
        <taxon>Ecdysozoa</taxon>
        <taxon>Arthropoda</taxon>
        <taxon>Chelicerata</taxon>
        <taxon>Arachnida</taxon>
        <taxon>Acari</taxon>
        <taxon>Acariformes</taxon>
        <taxon>Trombidiformes</taxon>
        <taxon>Prostigmata</taxon>
        <taxon>Anystina</taxon>
        <taxon>Parasitengona</taxon>
        <taxon>Trombiculoidea</taxon>
        <taxon>Trombiculidae</taxon>
        <taxon>Leptotrombidium</taxon>
    </lineage>
</organism>
<evidence type="ECO:0000256" key="1">
    <source>
        <dbReference type="ARBA" id="ARBA00004141"/>
    </source>
</evidence>